<reference evidence="2" key="1">
    <citation type="journal article" date="2022" name="Int. J. Mol. Sci.">
        <title>Draft Genome of Tanacetum Coccineum: Genomic Comparison of Closely Related Tanacetum-Family Plants.</title>
        <authorList>
            <person name="Yamashiro T."/>
            <person name="Shiraishi A."/>
            <person name="Nakayama K."/>
            <person name="Satake H."/>
        </authorList>
    </citation>
    <scope>NUCLEOTIDE SEQUENCE</scope>
</reference>
<keyword evidence="3" id="KW-1185">Reference proteome</keyword>
<evidence type="ECO:0000313" key="2">
    <source>
        <dbReference type="EMBL" id="GJT41630.1"/>
    </source>
</evidence>
<proteinExistence type="predicted"/>
<gene>
    <name evidence="2" type="ORF">Tco_0941495</name>
</gene>
<reference evidence="2" key="2">
    <citation type="submission" date="2022-01" db="EMBL/GenBank/DDBJ databases">
        <authorList>
            <person name="Yamashiro T."/>
            <person name="Shiraishi A."/>
            <person name="Satake H."/>
            <person name="Nakayama K."/>
        </authorList>
    </citation>
    <scope>NUCLEOTIDE SEQUENCE</scope>
</reference>
<comment type="caution">
    <text evidence="2">The sequence shown here is derived from an EMBL/GenBank/DDBJ whole genome shotgun (WGS) entry which is preliminary data.</text>
</comment>
<dbReference type="Proteomes" id="UP001151760">
    <property type="component" value="Unassembled WGS sequence"/>
</dbReference>
<dbReference type="EMBL" id="BQNB010015578">
    <property type="protein sequence ID" value="GJT41630.1"/>
    <property type="molecule type" value="Genomic_DNA"/>
</dbReference>
<sequence>MPGPKEPEQAPSPIYVPYVPEPVYPEFMPPKEEMLPIGEYPLHAAVSPTADSPGYIADSDPEEDPKEDPTELT</sequence>
<protein>
    <submittedName>
        <fullName evidence="2">Uncharacterized protein</fullName>
    </submittedName>
</protein>
<accession>A0ABQ5DR16</accession>
<evidence type="ECO:0000256" key="1">
    <source>
        <dbReference type="SAM" id="MobiDB-lite"/>
    </source>
</evidence>
<evidence type="ECO:0000313" key="3">
    <source>
        <dbReference type="Proteomes" id="UP001151760"/>
    </source>
</evidence>
<feature type="region of interest" description="Disordered" evidence="1">
    <location>
        <begin position="44"/>
        <end position="73"/>
    </location>
</feature>
<name>A0ABQ5DR16_9ASTR</name>
<organism evidence="2 3">
    <name type="scientific">Tanacetum coccineum</name>
    <dbReference type="NCBI Taxonomy" id="301880"/>
    <lineage>
        <taxon>Eukaryota</taxon>
        <taxon>Viridiplantae</taxon>
        <taxon>Streptophyta</taxon>
        <taxon>Embryophyta</taxon>
        <taxon>Tracheophyta</taxon>
        <taxon>Spermatophyta</taxon>
        <taxon>Magnoliopsida</taxon>
        <taxon>eudicotyledons</taxon>
        <taxon>Gunneridae</taxon>
        <taxon>Pentapetalae</taxon>
        <taxon>asterids</taxon>
        <taxon>campanulids</taxon>
        <taxon>Asterales</taxon>
        <taxon>Asteraceae</taxon>
        <taxon>Asteroideae</taxon>
        <taxon>Anthemideae</taxon>
        <taxon>Anthemidinae</taxon>
        <taxon>Tanacetum</taxon>
    </lineage>
</organism>